<dbReference type="GO" id="GO:0009534">
    <property type="term" value="C:chloroplast thylakoid"/>
    <property type="evidence" value="ECO:0007669"/>
    <property type="project" value="UniProtKB-ARBA"/>
</dbReference>
<evidence type="ECO:0000259" key="11">
    <source>
        <dbReference type="Pfam" id="PF10502"/>
    </source>
</evidence>
<sequence>MACDFVLWWIEGKHNIDFHLCLFCYQVSYFFRNPEVSDIVIFKAPLILQKYGFSAGDVFIKRVVAKAGDYVEVRDGKLYVNGVVQDEDFILEPLAYEMEPVLVPEGYVFVLGDNRNNSFDSHNWGPLPIENIIGKSLLRYWPPSKVSYTLHDTHEATNVFATPQMNRRLIPFSLLSLLLSLLQFGFPFTALASSTSLNGTLSYVLHDVLKEISERQNWDFNATGISVLDVSKVRYGISQRHEFRIRFGKRSYLVFKFPHDVDSWNKFNKGGDEFRDLVNKVGSFAVLHSFKLQGPFDLRVSGDDDRFSLSLTHLNTSYSGLKRILVAEGITLEIKHAQEVSLLHSSSLDYTVNGSVFRKSRHAGFWPLWDSLCMPRLPICITGSASLFAYKSQNPDGKIKRTFLSKDMIELLPDRCYASNSYKNHARPNNSFGFDIAKLHKLFNRFLVDRAHHSGLLGSLRADLKASTVFRFQLEIKRNISNNETLVGTMAEWRTKPSFEHLWFDVMAGVEAGNLKPIMIKKVRPFIAVDSASWSNLMFNISFTKFPSILVPSEALTLDVKW</sequence>
<dbReference type="AlphaFoldDB" id="A0AAV8T679"/>
<dbReference type="Pfam" id="PF10502">
    <property type="entry name" value="Peptidase_S26"/>
    <property type="match status" value="1"/>
</dbReference>
<dbReference type="EMBL" id="JAIWQS010000006">
    <property type="protein sequence ID" value="KAJ8762197.1"/>
    <property type="molecule type" value="Genomic_DNA"/>
</dbReference>
<organism evidence="12 13">
    <name type="scientific">Erythroxylum novogranatense</name>
    <dbReference type="NCBI Taxonomy" id="1862640"/>
    <lineage>
        <taxon>Eukaryota</taxon>
        <taxon>Viridiplantae</taxon>
        <taxon>Streptophyta</taxon>
        <taxon>Embryophyta</taxon>
        <taxon>Tracheophyta</taxon>
        <taxon>Spermatophyta</taxon>
        <taxon>Magnoliopsida</taxon>
        <taxon>eudicotyledons</taxon>
        <taxon>Gunneridae</taxon>
        <taxon>Pentapetalae</taxon>
        <taxon>rosids</taxon>
        <taxon>fabids</taxon>
        <taxon>Malpighiales</taxon>
        <taxon>Erythroxylaceae</taxon>
        <taxon>Erythroxylum</taxon>
    </lineage>
</organism>
<evidence type="ECO:0000256" key="2">
    <source>
        <dbReference type="ARBA" id="ARBA00004229"/>
    </source>
</evidence>
<dbReference type="CDD" id="cd06530">
    <property type="entry name" value="S26_SPase_I"/>
    <property type="match status" value="1"/>
</dbReference>
<dbReference type="NCBIfam" id="TIGR02227">
    <property type="entry name" value="sigpep_I_bact"/>
    <property type="match status" value="1"/>
</dbReference>
<keyword evidence="7" id="KW-0934">Plastid</keyword>
<keyword evidence="8" id="KW-0378">Hydrolase</keyword>
<evidence type="ECO:0000256" key="1">
    <source>
        <dbReference type="ARBA" id="ARBA00000677"/>
    </source>
</evidence>
<name>A0AAV8T679_9ROSI</name>
<dbReference type="Proteomes" id="UP001159364">
    <property type="component" value="Linkage Group LG06"/>
</dbReference>
<dbReference type="InterPro" id="IPR019533">
    <property type="entry name" value="Peptidase_S26"/>
</dbReference>
<gene>
    <name evidence="12" type="ORF">K2173_007352</name>
</gene>
<evidence type="ECO:0000256" key="3">
    <source>
        <dbReference type="ARBA" id="ARBA00004370"/>
    </source>
</evidence>
<evidence type="ECO:0000256" key="9">
    <source>
        <dbReference type="ARBA" id="ARBA00022946"/>
    </source>
</evidence>
<comment type="similarity">
    <text evidence="4">Belongs to the peptidase S26 family.</text>
</comment>
<evidence type="ECO:0000256" key="7">
    <source>
        <dbReference type="ARBA" id="ARBA00022640"/>
    </source>
</evidence>
<proteinExistence type="inferred from homology"/>
<dbReference type="GO" id="GO:0009003">
    <property type="term" value="F:signal peptidase activity"/>
    <property type="evidence" value="ECO:0007669"/>
    <property type="project" value="UniProtKB-EC"/>
</dbReference>
<evidence type="ECO:0000256" key="4">
    <source>
        <dbReference type="ARBA" id="ARBA00009370"/>
    </source>
</evidence>
<evidence type="ECO:0000313" key="13">
    <source>
        <dbReference type="Proteomes" id="UP001159364"/>
    </source>
</evidence>
<keyword evidence="9" id="KW-0809">Transit peptide</keyword>
<comment type="catalytic activity">
    <reaction evidence="1">
        <text>Cleavage of hydrophobic, N-terminal signal or leader sequences from secreted and periplasmic proteins.</text>
        <dbReference type="EC" id="3.4.21.89"/>
    </reaction>
</comment>
<evidence type="ECO:0000313" key="12">
    <source>
        <dbReference type="EMBL" id="KAJ8762197.1"/>
    </source>
</evidence>
<dbReference type="Gene3D" id="2.10.109.10">
    <property type="entry name" value="Umud Fragment, subunit A"/>
    <property type="match status" value="1"/>
</dbReference>
<keyword evidence="13" id="KW-1185">Reference proteome</keyword>
<dbReference type="PANTHER" id="PTHR34454">
    <property type="entry name" value="TUNICAMYCIN INDUCED PROTEIN"/>
    <property type="match status" value="1"/>
</dbReference>
<dbReference type="InterPro" id="IPR053283">
    <property type="entry name" value="TUNICAMYCIN_INDUCED_1"/>
</dbReference>
<evidence type="ECO:0000256" key="10">
    <source>
        <dbReference type="ARBA" id="ARBA00023136"/>
    </source>
</evidence>
<dbReference type="SUPFAM" id="SSF51306">
    <property type="entry name" value="LexA/Signal peptidase"/>
    <property type="match status" value="1"/>
</dbReference>
<dbReference type="InterPro" id="IPR019758">
    <property type="entry name" value="Pept_S26A_signal_pept_1_CS"/>
</dbReference>
<comment type="caution">
    <text evidence="12">The sequence shown here is derived from an EMBL/GenBank/DDBJ whole genome shotgun (WGS) entry which is preliminary data.</text>
</comment>
<evidence type="ECO:0000256" key="8">
    <source>
        <dbReference type="ARBA" id="ARBA00022801"/>
    </source>
</evidence>
<dbReference type="PRINTS" id="PR00727">
    <property type="entry name" value="LEADERPTASE"/>
</dbReference>
<reference evidence="12 13" key="1">
    <citation type="submission" date="2021-09" db="EMBL/GenBank/DDBJ databases">
        <title>Genomic insights and catalytic innovation underlie evolution of tropane alkaloids biosynthesis.</title>
        <authorList>
            <person name="Wang Y.-J."/>
            <person name="Tian T."/>
            <person name="Huang J.-P."/>
            <person name="Huang S.-X."/>
        </authorList>
    </citation>
    <scope>NUCLEOTIDE SEQUENCE [LARGE SCALE GENOMIC DNA]</scope>
    <source>
        <strain evidence="12">KIB-2018</strain>
        <tissue evidence="12">Leaf</tissue>
    </source>
</reference>
<dbReference type="InterPro" id="IPR000223">
    <property type="entry name" value="Pept_S26A_signal_pept_1"/>
</dbReference>
<comment type="subcellular location">
    <subcellularLocation>
        <location evidence="3">Membrane</location>
    </subcellularLocation>
    <subcellularLocation>
        <location evidence="2">Plastid</location>
        <location evidence="2">Chloroplast</location>
    </subcellularLocation>
</comment>
<dbReference type="GO" id="GO:0004252">
    <property type="term" value="F:serine-type endopeptidase activity"/>
    <property type="evidence" value="ECO:0007669"/>
    <property type="project" value="InterPro"/>
</dbReference>
<protein>
    <recommendedName>
        <fullName evidence="5">signal peptidase I</fullName>
        <ecNumber evidence="5">3.4.21.89</ecNumber>
    </recommendedName>
</protein>
<dbReference type="GO" id="GO:0006465">
    <property type="term" value="P:signal peptide processing"/>
    <property type="evidence" value="ECO:0007669"/>
    <property type="project" value="InterPro"/>
</dbReference>
<dbReference type="EC" id="3.4.21.89" evidence="5"/>
<dbReference type="PROSITE" id="PS00761">
    <property type="entry name" value="SPASE_I_3"/>
    <property type="match status" value="1"/>
</dbReference>
<evidence type="ECO:0000256" key="6">
    <source>
        <dbReference type="ARBA" id="ARBA00022528"/>
    </source>
</evidence>
<dbReference type="PANTHER" id="PTHR34454:SF3">
    <property type="entry name" value="PEPTIDASE I, PUTATIVE-RELATED"/>
    <property type="match status" value="1"/>
</dbReference>
<accession>A0AAV8T679</accession>
<evidence type="ECO:0000256" key="5">
    <source>
        <dbReference type="ARBA" id="ARBA00013208"/>
    </source>
</evidence>
<dbReference type="GO" id="GO:0016020">
    <property type="term" value="C:membrane"/>
    <property type="evidence" value="ECO:0007669"/>
    <property type="project" value="UniProtKB-SubCell"/>
</dbReference>
<dbReference type="InterPro" id="IPR036286">
    <property type="entry name" value="LexA/Signal_pep-like_sf"/>
</dbReference>
<feature type="domain" description="Peptidase S26" evidence="11">
    <location>
        <begin position="22"/>
        <end position="141"/>
    </location>
</feature>
<keyword evidence="10" id="KW-0472">Membrane</keyword>
<keyword evidence="6" id="KW-0150">Chloroplast</keyword>
<dbReference type="FunFam" id="2.10.109.10:FF:000012">
    <property type="entry name" value="Peptidase/ serine-type peptidase"/>
    <property type="match status" value="1"/>
</dbReference>